<name>A0A0F9C055_9ZZZZ</name>
<gene>
    <name evidence="1" type="ORF">LCGC14_2383860</name>
</gene>
<sequence length="151" mass="17191">MVDTKLDEVGKIAADLKIVLEKQKEGKVTQENIDKAVADYIEKTGEFAAEQKLRKSEPEVQPSPGMTLQEIHKCDGYRIDSKFEDIQKRARFQQVSDRVYWLNILMKDAYWNDGKQIYDIQKAATQKASVRMLLGELGDCKKALYSTGTNA</sequence>
<dbReference type="AlphaFoldDB" id="A0A0F9C055"/>
<proteinExistence type="predicted"/>
<organism evidence="1">
    <name type="scientific">marine sediment metagenome</name>
    <dbReference type="NCBI Taxonomy" id="412755"/>
    <lineage>
        <taxon>unclassified sequences</taxon>
        <taxon>metagenomes</taxon>
        <taxon>ecological metagenomes</taxon>
    </lineage>
</organism>
<accession>A0A0F9C055</accession>
<feature type="non-terminal residue" evidence="1">
    <location>
        <position position="151"/>
    </location>
</feature>
<protein>
    <submittedName>
        <fullName evidence="1">Uncharacterized protein</fullName>
    </submittedName>
</protein>
<evidence type="ECO:0000313" key="1">
    <source>
        <dbReference type="EMBL" id="KKL27565.1"/>
    </source>
</evidence>
<comment type="caution">
    <text evidence="1">The sequence shown here is derived from an EMBL/GenBank/DDBJ whole genome shotgun (WGS) entry which is preliminary data.</text>
</comment>
<dbReference type="EMBL" id="LAZR01035416">
    <property type="protein sequence ID" value="KKL27565.1"/>
    <property type="molecule type" value="Genomic_DNA"/>
</dbReference>
<reference evidence="1" key="1">
    <citation type="journal article" date="2015" name="Nature">
        <title>Complex archaea that bridge the gap between prokaryotes and eukaryotes.</title>
        <authorList>
            <person name="Spang A."/>
            <person name="Saw J.H."/>
            <person name="Jorgensen S.L."/>
            <person name="Zaremba-Niedzwiedzka K."/>
            <person name="Martijn J."/>
            <person name="Lind A.E."/>
            <person name="van Eijk R."/>
            <person name="Schleper C."/>
            <person name="Guy L."/>
            <person name="Ettema T.J."/>
        </authorList>
    </citation>
    <scope>NUCLEOTIDE SEQUENCE</scope>
</reference>